<dbReference type="InterPro" id="IPR002636">
    <property type="entry name" value="DUF29"/>
</dbReference>
<dbReference type="Gene3D" id="1.20.1220.20">
    <property type="entry name" value="Uncharcterised protein PF01724"/>
    <property type="match status" value="1"/>
</dbReference>
<sequence length="167" mass="19538">MQIPETNPKITIPISSLYTNDFYAWTQEQVSLLRNHQWSQIDLQNLIEEVESLGKQQRQELQNRLSILMGHLLKWQFQPQHRSRNWLATLRIQRLDTIELLEENPSLKSYLEEALGKAYLKGVELAVRETDLPSRTFPSDCPYSSIEILDDCFYPGEASELVSEWES</sequence>
<comment type="caution">
    <text evidence="1">The sequence shown here is derived from an EMBL/GenBank/DDBJ whole genome shotgun (WGS) entry which is preliminary data.</text>
</comment>
<gene>
    <name evidence="1" type="ORF">H6G68_09590</name>
</gene>
<name>A0ABR8J3C7_9NOST</name>
<dbReference type="Proteomes" id="UP000660381">
    <property type="component" value="Unassembled WGS sequence"/>
</dbReference>
<accession>A0ABR8J3C7</accession>
<dbReference type="EMBL" id="JACJTQ010000011">
    <property type="protein sequence ID" value="MBD2692007.1"/>
    <property type="molecule type" value="Genomic_DNA"/>
</dbReference>
<protein>
    <submittedName>
        <fullName evidence="1">DUF29 domain-containing protein</fullName>
    </submittedName>
</protein>
<evidence type="ECO:0000313" key="1">
    <source>
        <dbReference type="EMBL" id="MBD2692007.1"/>
    </source>
</evidence>
<keyword evidence="2" id="KW-1185">Reference proteome</keyword>
<proteinExistence type="predicted"/>
<dbReference type="Pfam" id="PF01724">
    <property type="entry name" value="DUF29"/>
    <property type="match status" value="1"/>
</dbReference>
<organism evidence="1 2">
    <name type="scientific">Anabaena catenula FACHB-362</name>
    <dbReference type="NCBI Taxonomy" id="2692877"/>
    <lineage>
        <taxon>Bacteria</taxon>
        <taxon>Bacillati</taxon>
        <taxon>Cyanobacteriota</taxon>
        <taxon>Cyanophyceae</taxon>
        <taxon>Nostocales</taxon>
        <taxon>Nostocaceae</taxon>
        <taxon>Anabaena</taxon>
    </lineage>
</organism>
<reference evidence="1 2" key="1">
    <citation type="journal article" date="2020" name="ISME J.">
        <title>Comparative genomics reveals insights into cyanobacterial evolution and habitat adaptation.</title>
        <authorList>
            <person name="Chen M.Y."/>
            <person name="Teng W.K."/>
            <person name="Zhao L."/>
            <person name="Hu C.X."/>
            <person name="Zhou Y.K."/>
            <person name="Han B.P."/>
            <person name="Song L.R."/>
            <person name="Shu W.S."/>
        </authorList>
    </citation>
    <scope>NUCLEOTIDE SEQUENCE [LARGE SCALE GENOMIC DNA]</scope>
    <source>
        <strain evidence="1 2">FACHB-362</strain>
    </source>
</reference>
<dbReference type="PANTHER" id="PTHR34235">
    <property type="entry name" value="SLR1203 PROTEIN-RELATED"/>
    <property type="match status" value="1"/>
</dbReference>
<evidence type="ECO:0000313" key="2">
    <source>
        <dbReference type="Proteomes" id="UP000660381"/>
    </source>
</evidence>
<dbReference type="RefSeq" id="WP_190906430.1">
    <property type="nucleotide sequence ID" value="NZ_JACJTQ010000011.1"/>
</dbReference>
<dbReference type="PANTHER" id="PTHR34235:SF4">
    <property type="entry name" value="SLR0291 PROTEIN"/>
    <property type="match status" value="1"/>
</dbReference>